<dbReference type="Pfam" id="PF13358">
    <property type="entry name" value="DDE_3"/>
    <property type="match status" value="1"/>
</dbReference>
<dbReference type="Gene3D" id="3.30.420.10">
    <property type="entry name" value="Ribonuclease H-like superfamily/Ribonuclease H"/>
    <property type="match status" value="1"/>
</dbReference>
<dbReference type="SUPFAM" id="SSF53098">
    <property type="entry name" value="Ribonuclease H-like"/>
    <property type="match status" value="1"/>
</dbReference>
<proteinExistence type="predicted"/>
<dbReference type="InterPro" id="IPR036397">
    <property type="entry name" value="RNaseH_sf"/>
</dbReference>
<dbReference type="EMBL" id="UINC01097718">
    <property type="protein sequence ID" value="SVC55660.1"/>
    <property type="molecule type" value="Genomic_DNA"/>
</dbReference>
<dbReference type="AlphaFoldDB" id="A0A382N4H0"/>
<dbReference type="InterPro" id="IPR012337">
    <property type="entry name" value="RNaseH-like_sf"/>
</dbReference>
<sequence length="70" mass="8042">VIVLDNASFHKRQETQLLLSQKGHTLLFLPPYSPDLNPIEHTWAQLKAIRRKLRCLLVAEHLRGEIFGNG</sequence>
<dbReference type="PANTHER" id="PTHR46564">
    <property type="entry name" value="TRANSPOSASE"/>
    <property type="match status" value="1"/>
</dbReference>
<accession>A0A382N4H0</accession>
<name>A0A382N4H0_9ZZZZ</name>
<organism evidence="2">
    <name type="scientific">marine metagenome</name>
    <dbReference type="NCBI Taxonomy" id="408172"/>
    <lineage>
        <taxon>unclassified sequences</taxon>
        <taxon>metagenomes</taxon>
        <taxon>ecological metagenomes</taxon>
    </lineage>
</organism>
<protein>
    <recommendedName>
        <fullName evidence="1">Tc1-like transposase DDE domain-containing protein</fullName>
    </recommendedName>
</protein>
<evidence type="ECO:0000259" key="1">
    <source>
        <dbReference type="Pfam" id="PF13358"/>
    </source>
</evidence>
<dbReference type="PANTHER" id="PTHR46564:SF1">
    <property type="entry name" value="TRANSPOSASE"/>
    <property type="match status" value="1"/>
</dbReference>
<dbReference type="InterPro" id="IPR038717">
    <property type="entry name" value="Tc1-like_DDE_dom"/>
</dbReference>
<feature type="domain" description="Tc1-like transposase DDE" evidence="1">
    <location>
        <begin position="1"/>
        <end position="54"/>
    </location>
</feature>
<evidence type="ECO:0000313" key="2">
    <source>
        <dbReference type="EMBL" id="SVC55660.1"/>
    </source>
</evidence>
<reference evidence="2" key="1">
    <citation type="submission" date="2018-05" db="EMBL/GenBank/DDBJ databases">
        <authorList>
            <person name="Lanie J.A."/>
            <person name="Ng W.-L."/>
            <person name="Kazmierczak K.M."/>
            <person name="Andrzejewski T.M."/>
            <person name="Davidsen T.M."/>
            <person name="Wayne K.J."/>
            <person name="Tettelin H."/>
            <person name="Glass J.I."/>
            <person name="Rusch D."/>
            <person name="Podicherti R."/>
            <person name="Tsui H.-C.T."/>
            <person name="Winkler M.E."/>
        </authorList>
    </citation>
    <scope>NUCLEOTIDE SEQUENCE</scope>
</reference>
<feature type="non-terminal residue" evidence="2">
    <location>
        <position position="1"/>
    </location>
</feature>
<dbReference type="GO" id="GO:0003676">
    <property type="term" value="F:nucleic acid binding"/>
    <property type="evidence" value="ECO:0007669"/>
    <property type="project" value="InterPro"/>
</dbReference>
<gene>
    <name evidence="2" type="ORF">METZ01_LOCUS308514</name>
</gene>